<sequence>MRKWIPNFAGISSHSLRFHSFQPQSTRHRRHRYRYTYSITCVPIYFTILKTVFTTCIYGPFVLLSQSTVHKLIRLLLRRSLPEWQPHRVLSGKQQSVSPLCWETILVSGVEDAGLDLGAPADPVSPLHQGTHLLVVIMISSLSFHEHDHTFSKHSQQEQL</sequence>
<comment type="caution">
    <text evidence="2">The sequence shown here is derived from an EMBL/GenBank/DDBJ whole genome shotgun (WGS) entry which is preliminary data.</text>
</comment>
<keyword evidence="1" id="KW-1133">Transmembrane helix</keyword>
<evidence type="ECO:0000313" key="3">
    <source>
        <dbReference type="Proteomes" id="UP000724874"/>
    </source>
</evidence>
<dbReference type="Proteomes" id="UP000724874">
    <property type="component" value="Unassembled WGS sequence"/>
</dbReference>
<dbReference type="EMBL" id="JADNYJ010000019">
    <property type="protein sequence ID" value="KAF8906278.1"/>
    <property type="molecule type" value="Genomic_DNA"/>
</dbReference>
<evidence type="ECO:0000313" key="2">
    <source>
        <dbReference type="EMBL" id="KAF8906278.1"/>
    </source>
</evidence>
<proteinExistence type="predicted"/>
<organism evidence="2 3">
    <name type="scientific">Gymnopilus junonius</name>
    <name type="common">Spectacular rustgill mushroom</name>
    <name type="synonym">Gymnopilus spectabilis subsp. junonius</name>
    <dbReference type="NCBI Taxonomy" id="109634"/>
    <lineage>
        <taxon>Eukaryota</taxon>
        <taxon>Fungi</taxon>
        <taxon>Dikarya</taxon>
        <taxon>Basidiomycota</taxon>
        <taxon>Agaricomycotina</taxon>
        <taxon>Agaricomycetes</taxon>
        <taxon>Agaricomycetidae</taxon>
        <taxon>Agaricales</taxon>
        <taxon>Agaricineae</taxon>
        <taxon>Hymenogastraceae</taxon>
        <taxon>Gymnopilus</taxon>
    </lineage>
</organism>
<gene>
    <name evidence="2" type="ORF">CPB84DRAFT_1770424</name>
</gene>
<keyword evidence="3" id="KW-1185">Reference proteome</keyword>
<dbReference type="AlphaFoldDB" id="A0A9P5NV32"/>
<keyword evidence="1" id="KW-0472">Membrane</keyword>
<accession>A0A9P5NV32</accession>
<evidence type="ECO:0000256" key="1">
    <source>
        <dbReference type="SAM" id="Phobius"/>
    </source>
</evidence>
<name>A0A9P5NV32_GYMJU</name>
<feature type="transmembrane region" description="Helical" evidence="1">
    <location>
        <begin position="35"/>
        <end position="61"/>
    </location>
</feature>
<keyword evidence="1" id="KW-0812">Transmembrane</keyword>
<reference evidence="2" key="1">
    <citation type="submission" date="2020-11" db="EMBL/GenBank/DDBJ databases">
        <authorList>
            <consortium name="DOE Joint Genome Institute"/>
            <person name="Ahrendt S."/>
            <person name="Riley R."/>
            <person name="Andreopoulos W."/>
            <person name="LaButti K."/>
            <person name="Pangilinan J."/>
            <person name="Ruiz-duenas F.J."/>
            <person name="Barrasa J.M."/>
            <person name="Sanchez-Garcia M."/>
            <person name="Camarero S."/>
            <person name="Miyauchi S."/>
            <person name="Serrano A."/>
            <person name="Linde D."/>
            <person name="Babiker R."/>
            <person name="Drula E."/>
            <person name="Ayuso-Fernandez I."/>
            <person name="Pacheco R."/>
            <person name="Padilla G."/>
            <person name="Ferreira P."/>
            <person name="Barriuso J."/>
            <person name="Kellner H."/>
            <person name="Castanera R."/>
            <person name="Alfaro M."/>
            <person name="Ramirez L."/>
            <person name="Pisabarro A.G."/>
            <person name="Kuo A."/>
            <person name="Tritt A."/>
            <person name="Lipzen A."/>
            <person name="He G."/>
            <person name="Yan M."/>
            <person name="Ng V."/>
            <person name="Cullen D."/>
            <person name="Martin F."/>
            <person name="Rosso M.-N."/>
            <person name="Henrissat B."/>
            <person name="Hibbett D."/>
            <person name="Martinez A.T."/>
            <person name="Grigoriev I.V."/>
        </authorList>
    </citation>
    <scope>NUCLEOTIDE SEQUENCE</scope>
    <source>
        <strain evidence="2">AH 44721</strain>
    </source>
</reference>
<protein>
    <submittedName>
        <fullName evidence="2">Uncharacterized protein</fullName>
    </submittedName>
</protein>